<accession>A0A9D1FGL2</accession>
<evidence type="ECO:0000256" key="5">
    <source>
        <dbReference type="RuleBase" id="RU004504"/>
    </source>
</evidence>
<comment type="similarity">
    <text evidence="2">Belongs to the class-V pyridoxal-phosphate-dependent aminotransferase family. Csd subfamily.</text>
</comment>
<dbReference type="PANTHER" id="PTHR43586">
    <property type="entry name" value="CYSTEINE DESULFURASE"/>
    <property type="match status" value="1"/>
</dbReference>
<dbReference type="AlphaFoldDB" id="A0A9D1FGL2"/>
<dbReference type="InterPro" id="IPR015421">
    <property type="entry name" value="PyrdxlP-dep_Trfase_major"/>
</dbReference>
<dbReference type="SUPFAM" id="SSF53383">
    <property type="entry name" value="PLP-dependent transferases"/>
    <property type="match status" value="1"/>
</dbReference>
<evidence type="ECO:0000313" key="8">
    <source>
        <dbReference type="Proteomes" id="UP000886742"/>
    </source>
</evidence>
<dbReference type="InterPro" id="IPR020578">
    <property type="entry name" value="Aminotrans_V_PyrdxlP_BS"/>
</dbReference>
<organism evidence="7 8">
    <name type="scientific">Candidatus Enterousia intestinigallinarum</name>
    <dbReference type="NCBI Taxonomy" id="2840790"/>
    <lineage>
        <taxon>Bacteria</taxon>
        <taxon>Pseudomonadati</taxon>
        <taxon>Pseudomonadota</taxon>
        <taxon>Alphaproteobacteria</taxon>
        <taxon>Candidatus Enterousia</taxon>
    </lineage>
</organism>
<evidence type="ECO:0000256" key="2">
    <source>
        <dbReference type="ARBA" id="ARBA00010447"/>
    </source>
</evidence>
<dbReference type="Pfam" id="PF00266">
    <property type="entry name" value="Aminotran_5"/>
    <property type="match status" value="1"/>
</dbReference>
<dbReference type="GO" id="GO:0008483">
    <property type="term" value="F:transaminase activity"/>
    <property type="evidence" value="ECO:0007669"/>
    <property type="project" value="UniProtKB-KW"/>
</dbReference>
<dbReference type="GO" id="GO:0031071">
    <property type="term" value="F:cysteine desulfurase activity"/>
    <property type="evidence" value="ECO:0007669"/>
    <property type="project" value="UniProtKB-EC"/>
</dbReference>
<dbReference type="PROSITE" id="PS00595">
    <property type="entry name" value="AA_TRANSFER_CLASS_5"/>
    <property type="match status" value="1"/>
</dbReference>
<gene>
    <name evidence="7" type="ORF">IAD02_04620</name>
</gene>
<evidence type="ECO:0000256" key="3">
    <source>
        <dbReference type="ARBA" id="ARBA00022898"/>
    </source>
</evidence>
<evidence type="ECO:0000313" key="7">
    <source>
        <dbReference type="EMBL" id="HIS71236.1"/>
    </source>
</evidence>
<dbReference type="InterPro" id="IPR015424">
    <property type="entry name" value="PyrdxlP-dep_Trfase"/>
</dbReference>
<comment type="caution">
    <text evidence="7">The sequence shown here is derived from an EMBL/GenBank/DDBJ whole genome shotgun (WGS) entry which is preliminary data.</text>
</comment>
<dbReference type="Proteomes" id="UP000886742">
    <property type="component" value="Unassembled WGS sequence"/>
</dbReference>
<sequence>MNNIIYLDTAASALKPESVIKAEMDFLHESYANAGRGICARASNVDNLVANARARVARFINAKPEQVVFTAGTTDGMNRIAHIINDKVCGTGLKNKIVMVSDLDHHSARLPFELLYDSDSCNIVLCPMDAQHNLMCSDMQYADVFVITAMSNVMGIPQDVAGLVAAARKKNPDVITVVDAAQYVVHSEIDVQKWDCDFMCFSAHKIGADTGLGIMYIKNPERWISPDKFGGGMIAKITGCAIEHNVAFQWEPAPAKFEAGTLPVTQIIGLPAAIDYLVANRPDLNLIKYLYDRFVKNPRIRVITPRDSTLLTFYVPDMHILDFGALVGTRGVCLRVGNMCASWIHRVLKLDGTARISVGSMNIMDDVVRAADIIESVVK</sequence>
<proteinExistence type="inferred from homology"/>
<keyword evidence="3" id="KW-0663">Pyridoxal phosphate</keyword>
<comment type="catalytic activity">
    <reaction evidence="4">
        <text>(sulfur carrier)-H + L-cysteine = (sulfur carrier)-SH + L-alanine</text>
        <dbReference type="Rhea" id="RHEA:43892"/>
        <dbReference type="Rhea" id="RHEA-COMP:14737"/>
        <dbReference type="Rhea" id="RHEA-COMP:14739"/>
        <dbReference type="ChEBI" id="CHEBI:29917"/>
        <dbReference type="ChEBI" id="CHEBI:35235"/>
        <dbReference type="ChEBI" id="CHEBI:57972"/>
        <dbReference type="ChEBI" id="CHEBI:64428"/>
        <dbReference type="EC" id="2.8.1.7"/>
    </reaction>
</comment>
<keyword evidence="7" id="KW-0808">Transferase</keyword>
<reference evidence="7" key="1">
    <citation type="submission" date="2020-10" db="EMBL/GenBank/DDBJ databases">
        <authorList>
            <person name="Gilroy R."/>
        </authorList>
    </citation>
    <scope>NUCLEOTIDE SEQUENCE</scope>
    <source>
        <strain evidence="7">ChiGjej3B3-5194</strain>
    </source>
</reference>
<evidence type="ECO:0000256" key="4">
    <source>
        <dbReference type="ARBA" id="ARBA00050776"/>
    </source>
</evidence>
<feature type="domain" description="Aminotransferase class V" evidence="6">
    <location>
        <begin position="5"/>
        <end position="367"/>
    </location>
</feature>
<dbReference type="InterPro" id="IPR015422">
    <property type="entry name" value="PyrdxlP-dep_Trfase_small"/>
</dbReference>
<dbReference type="Gene3D" id="3.40.640.10">
    <property type="entry name" value="Type I PLP-dependent aspartate aminotransferase-like (Major domain)"/>
    <property type="match status" value="1"/>
</dbReference>
<dbReference type="PANTHER" id="PTHR43586:SF8">
    <property type="entry name" value="CYSTEINE DESULFURASE 1, CHLOROPLASTIC"/>
    <property type="match status" value="1"/>
</dbReference>
<dbReference type="Gene3D" id="3.90.1150.10">
    <property type="entry name" value="Aspartate Aminotransferase, domain 1"/>
    <property type="match status" value="1"/>
</dbReference>
<reference evidence="7" key="2">
    <citation type="journal article" date="2021" name="PeerJ">
        <title>Extensive microbial diversity within the chicken gut microbiome revealed by metagenomics and culture.</title>
        <authorList>
            <person name="Gilroy R."/>
            <person name="Ravi A."/>
            <person name="Getino M."/>
            <person name="Pursley I."/>
            <person name="Horton D.L."/>
            <person name="Alikhan N.F."/>
            <person name="Baker D."/>
            <person name="Gharbi K."/>
            <person name="Hall N."/>
            <person name="Watson M."/>
            <person name="Adriaenssens E.M."/>
            <person name="Foster-Nyarko E."/>
            <person name="Jarju S."/>
            <person name="Secka A."/>
            <person name="Antonio M."/>
            <person name="Oren A."/>
            <person name="Chaudhuri R.R."/>
            <person name="La Ragione R."/>
            <person name="Hildebrand F."/>
            <person name="Pallen M.J."/>
        </authorList>
    </citation>
    <scope>NUCLEOTIDE SEQUENCE</scope>
    <source>
        <strain evidence="7">ChiGjej3B3-5194</strain>
    </source>
</reference>
<protein>
    <submittedName>
        <fullName evidence="7">Aminotransferase class V-fold PLP-dependent enzyme</fullName>
    </submittedName>
</protein>
<evidence type="ECO:0000256" key="1">
    <source>
        <dbReference type="ARBA" id="ARBA00001933"/>
    </source>
</evidence>
<comment type="cofactor">
    <cofactor evidence="1 5">
        <name>pyridoxal 5'-phosphate</name>
        <dbReference type="ChEBI" id="CHEBI:597326"/>
    </cofactor>
</comment>
<dbReference type="EMBL" id="DVJI01000013">
    <property type="protein sequence ID" value="HIS71236.1"/>
    <property type="molecule type" value="Genomic_DNA"/>
</dbReference>
<dbReference type="InterPro" id="IPR000192">
    <property type="entry name" value="Aminotrans_V_dom"/>
</dbReference>
<evidence type="ECO:0000259" key="6">
    <source>
        <dbReference type="Pfam" id="PF00266"/>
    </source>
</evidence>
<keyword evidence="7" id="KW-0032">Aminotransferase</keyword>
<name>A0A9D1FGL2_9PROT</name>